<dbReference type="AlphaFoldDB" id="A0A6I6DH68"/>
<dbReference type="GO" id="GO:0006166">
    <property type="term" value="P:purine ribonucleoside salvage"/>
    <property type="evidence" value="ECO:0007669"/>
    <property type="project" value="TreeGrafter"/>
</dbReference>
<dbReference type="InterPro" id="IPR016055">
    <property type="entry name" value="A-D-PHexomutase_a/b/a-I/II/III"/>
</dbReference>
<dbReference type="Pfam" id="PF02879">
    <property type="entry name" value="PGM_PMM_II"/>
    <property type="match status" value="1"/>
</dbReference>
<keyword evidence="10 19" id="KW-0413">Isomerase</keyword>
<comment type="similarity">
    <text evidence="5 14">Belongs to the phosphohexose mutase family.</text>
</comment>
<dbReference type="GO" id="GO:0000287">
    <property type="term" value="F:magnesium ion binding"/>
    <property type="evidence" value="ECO:0007669"/>
    <property type="project" value="InterPro"/>
</dbReference>
<feature type="domain" description="Alpha-D-phosphohexomutase alpha/beta/alpha" evidence="17">
    <location>
        <begin position="164"/>
        <end position="265"/>
    </location>
</feature>
<reference evidence="20" key="1">
    <citation type="journal article" date="2019" name="Microbiology">
        <title>Complete Genome Sequence of an Uncultured Bacterium of the Candidate Phylum Bipolaricaulota.</title>
        <authorList>
            <person name="Kadnikov V.V."/>
            <person name="Mardanov A.V."/>
            <person name="Beletsky A.V."/>
            <person name="Frank Y.A."/>
            <person name="Karnachuk O.V."/>
            <person name="Ravin N.V."/>
        </authorList>
    </citation>
    <scope>NUCLEOTIDE SEQUENCE [LARGE SCALE GENOMIC DNA]</scope>
</reference>
<dbReference type="PANTHER" id="PTHR45745">
    <property type="entry name" value="PHOSPHOMANNOMUTASE 45A"/>
    <property type="match status" value="1"/>
</dbReference>
<evidence type="ECO:0000259" key="17">
    <source>
        <dbReference type="Pfam" id="PF02879"/>
    </source>
</evidence>
<evidence type="ECO:0000256" key="1">
    <source>
        <dbReference type="ARBA" id="ARBA00000443"/>
    </source>
</evidence>
<evidence type="ECO:0000256" key="6">
    <source>
        <dbReference type="ARBA" id="ARBA00012728"/>
    </source>
</evidence>
<dbReference type="EMBL" id="CP046457">
    <property type="protein sequence ID" value="QGU00443.1"/>
    <property type="molecule type" value="Genomic_DNA"/>
</dbReference>
<dbReference type="InterPro" id="IPR005843">
    <property type="entry name" value="A-D-PHexomutase_C"/>
</dbReference>
<sequence length="479" mass="52841">MSIIKFGTDGWRAIIAKDFTFENVKIVAQGIASYANSKNLGKKGIVIGYDNRFMSEDFAAQCAKVLVGNGIKVFLLKKTAPTPVTAFAIRVNEAGGAIMLTASHNPPNYNGIKFIPEYAGPALPDETDAIEEEVNRVIEGARVYELELEEARKLELLEDIDVDKEYIAHLMKIIDVESFKENDLKVVADPMFGAGVGYLDKILLELGCEVRTINNYRDALFGGSMPEPTVHILSDLKRSVGTYSADLGLALDGDADRFGIIDKEGNFVTPNRFSYLLLNHILKTRSFRGPVSRSIATSHMLDRVAKRNGLSVIETPVGFKYIGEAMRDRACILGVEESGGLSIFGHIPEKDGILACLLAAEMLAKTGKTFDELSEEFYEEYGSVVSERLDIAVRPKEKDEILANMKAYHPKSIAGVKVDTYSDKEGNKIVLDDGSWVLIRPSGTEPLFRIYVEAVESNGENKLKEIQQEVLEALGLTRK</sequence>
<comment type="cofactor">
    <cofactor evidence="2">
        <name>Mg(2+)</name>
        <dbReference type="ChEBI" id="CHEBI:18420"/>
    </cofactor>
</comment>
<dbReference type="InterPro" id="IPR005846">
    <property type="entry name" value="A-D-PHexomutase_a/b/a-III"/>
</dbReference>
<dbReference type="RefSeq" id="WP_156204225.1">
    <property type="nucleotide sequence ID" value="NZ_CP046457.1"/>
</dbReference>
<dbReference type="PANTHER" id="PTHR45745:SF1">
    <property type="entry name" value="PHOSPHOGLUCOMUTASE 2B-RELATED"/>
    <property type="match status" value="1"/>
</dbReference>
<comment type="pathway">
    <text evidence="4">Lipid metabolism.</text>
</comment>
<evidence type="ECO:0000259" key="16">
    <source>
        <dbReference type="Pfam" id="PF02878"/>
    </source>
</evidence>
<comment type="pathway">
    <text evidence="3">Glycolipid metabolism; diglucosyl-diacylglycerol biosynthesis.</text>
</comment>
<dbReference type="KEGG" id="salq:SYNTR_1849"/>
<feature type="domain" description="Alpha-D-phosphohexomutase alpha/beta/alpha" evidence="18">
    <location>
        <begin position="270"/>
        <end position="381"/>
    </location>
</feature>
<keyword evidence="8 14" id="KW-0479">Metal-binding</keyword>
<dbReference type="InterPro" id="IPR005841">
    <property type="entry name" value="Alpha-D-phosphohexomutase_SF"/>
</dbReference>
<evidence type="ECO:0000256" key="8">
    <source>
        <dbReference type="ARBA" id="ARBA00022723"/>
    </source>
</evidence>
<keyword evidence="9 14" id="KW-0460">Magnesium</keyword>
<dbReference type="Pfam" id="PF00408">
    <property type="entry name" value="PGM_PMM_IV"/>
    <property type="match status" value="1"/>
</dbReference>
<name>A0A6I6DH68_9FIRM</name>
<dbReference type="OrthoDB" id="9806956at2"/>
<dbReference type="SUPFAM" id="SSF53738">
    <property type="entry name" value="Phosphoglucomutase, first 3 domains"/>
    <property type="match status" value="2"/>
</dbReference>
<accession>A0A6I6DH68</accession>
<dbReference type="PRINTS" id="PR00509">
    <property type="entry name" value="PGMPMM"/>
</dbReference>
<evidence type="ECO:0000256" key="5">
    <source>
        <dbReference type="ARBA" id="ARBA00010231"/>
    </source>
</evidence>
<keyword evidence="7" id="KW-0597">Phosphoprotein</keyword>
<evidence type="ECO:0000256" key="14">
    <source>
        <dbReference type="RuleBase" id="RU004326"/>
    </source>
</evidence>
<dbReference type="Pfam" id="PF02878">
    <property type="entry name" value="PGM_PMM_I"/>
    <property type="match status" value="1"/>
</dbReference>
<feature type="domain" description="Alpha-D-phosphohexomutase alpha/beta/alpha" evidence="16">
    <location>
        <begin position="5"/>
        <end position="136"/>
    </location>
</feature>
<evidence type="ECO:0000256" key="3">
    <source>
        <dbReference type="ARBA" id="ARBA00005164"/>
    </source>
</evidence>
<feature type="domain" description="Alpha-D-phosphohexomutase C-terminal" evidence="15">
    <location>
        <begin position="409"/>
        <end position="470"/>
    </location>
</feature>
<evidence type="ECO:0000256" key="9">
    <source>
        <dbReference type="ARBA" id="ARBA00022842"/>
    </source>
</evidence>
<evidence type="ECO:0000256" key="13">
    <source>
        <dbReference type="ARBA" id="ARBA00041467"/>
    </source>
</evidence>
<dbReference type="PROSITE" id="PS00710">
    <property type="entry name" value="PGM_PMM"/>
    <property type="match status" value="1"/>
</dbReference>
<evidence type="ECO:0000256" key="11">
    <source>
        <dbReference type="ARBA" id="ARBA00039995"/>
    </source>
</evidence>
<dbReference type="InterPro" id="IPR005845">
    <property type="entry name" value="A-D-PHexomutase_a/b/a-II"/>
</dbReference>
<dbReference type="EC" id="5.4.2.2" evidence="6"/>
<evidence type="ECO:0000313" key="20">
    <source>
        <dbReference type="Proteomes" id="UP000426444"/>
    </source>
</evidence>
<evidence type="ECO:0000256" key="4">
    <source>
        <dbReference type="ARBA" id="ARBA00005189"/>
    </source>
</evidence>
<evidence type="ECO:0000313" key="19">
    <source>
        <dbReference type="EMBL" id="QGU00443.1"/>
    </source>
</evidence>
<dbReference type="InterPro" id="IPR036900">
    <property type="entry name" value="A-D-PHexomutase_C_sf"/>
</dbReference>
<evidence type="ECO:0000256" key="7">
    <source>
        <dbReference type="ARBA" id="ARBA00022553"/>
    </source>
</evidence>
<dbReference type="GO" id="GO:0004614">
    <property type="term" value="F:phosphoglucomutase activity"/>
    <property type="evidence" value="ECO:0007669"/>
    <property type="project" value="UniProtKB-EC"/>
</dbReference>
<dbReference type="InterPro" id="IPR005844">
    <property type="entry name" value="A-D-PHexomutase_a/b/a-I"/>
</dbReference>
<organism evidence="19 20">
    <name type="scientific">Candidatus Syntrophocurvum alkaliphilum</name>
    <dbReference type="NCBI Taxonomy" id="2293317"/>
    <lineage>
        <taxon>Bacteria</taxon>
        <taxon>Bacillati</taxon>
        <taxon>Bacillota</taxon>
        <taxon>Clostridia</taxon>
        <taxon>Eubacteriales</taxon>
        <taxon>Syntrophomonadaceae</taxon>
        <taxon>Candidatus Syntrophocurvum</taxon>
    </lineage>
</organism>
<dbReference type="GO" id="GO:0008973">
    <property type="term" value="F:phosphopentomutase activity"/>
    <property type="evidence" value="ECO:0007669"/>
    <property type="project" value="TreeGrafter"/>
</dbReference>
<dbReference type="InterPro" id="IPR016066">
    <property type="entry name" value="A-D-PHexomutase_CS"/>
</dbReference>
<dbReference type="GO" id="GO:0005975">
    <property type="term" value="P:carbohydrate metabolic process"/>
    <property type="evidence" value="ECO:0007669"/>
    <property type="project" value="InterPro"/>
</dbReference>
<proteinExistence type="inferred from homology"/>
<dbReference type="CDD" id="cd05800">
    <property type="entry name" value="PGM_like2"/>
    <property type="match status" value="1"/>
</dbReference>
<gene>
    <name evidence="19" type="ORF">SYNTR_1849</name>
</gene>
<evidence type="ECO:0000259" key="18">
    <source>
        <dbReference type="Pfam" id="PF02880"/>
    </source>
</evidence>
<comment type="catalytic activity">
    <reaction evidence="1">
        <text>alpha-D-glucose 1-phosphate = alpha-D-glucose 6-phosphate</text>
        <dbReference type="Rhea" id="RHEA:23536"/>
        <dbReference type="ChEBI" id="CHEBI:58225"/>
        <dbReference type="ChEBI" id="CHEBI:58601"/>
        <dbReference type="EC" id="5.4.2.2"/>
    </reaction>
</comment>
<evidence type="ECO:0000259" key="15">
    <source>
        <dbReference type="Pfam" id="PF00408"/>
    </source>
</evidence>
<dbReference type="Gene3D" id="3.30.310.50">
    <property type="entry name" value="Alpha-D-phosphohexomutase, C-terminal domain"/>
    <property type="match status" value="1"/>
</dbReference>
<dbReference type="Gene3D" id="3.40.120.10">
    <property type="entry name" value="Alpha-D-Glucose-1,6-Bisphosphate, subunit A, domain 3"/>
    <property type="match status" value="3"/>
</dbReference>
<evidence type="ECO:0000256" key="12">
    <source>
        <dbReference type="ARBA" id="ARBA00041398"/>
    </source>
</evidence>
<dbReference type="Proteomes" id="UP000426444">
    <property type="component" value="Chromosome"/>
</dbReference>
<evidence type="ECO:0000256" key="2">
    <source>
        <dbReference type="ARBA" id="ARBA00001946"/>
    </source>
</evidence>
<dbReference type="Pfam" id="PF02880">
    <property type="entry name" value="PGM_PMM_III"/>
    <property type="match status" value="1"/>
</dbReference>
<protein>
    <recommendedName>
        <fullName evidence="11">Phosphoglucomutase</fullName>
        <ecNumber evidence="6">5.4.2.2</ecNumber>
    </recommendedName>
    <alternativeName>
        <fullName evidence="13">Alpha-phosphoglucomutase</fullName>
    </alternativeName>
    <alternativeName>
        <fullName evidence="12">Glucose phosphomutase</fullName>
    </alternativeName>
</protein>
<dbReference type="SUPFAM" id="SSF55957">
    <property type="entry name" value="Phosphoglucomutase, C-terminal domain"/>
    <property type="match status" value="1"/>
</dbReference>
<evidence type="ECO:0000256" key="10">
    <source>
        <dbReference type="ARBA" id="ARBA00023235"/>
    </source>
</evidence>
<keyword evidence="20" id="KW-1185">Reference proteome</keyword>